<organism evidence="8">
    <name type="scientific">Rosellinia necatrix</name>
    <name type="common">White root-rot fungus</name>
    <dbReference type="NCBI Taxonomy" id="77044"/>
    <lineage>
        <taxon>Eukaryota</taxon>
        <taxon>Fungi</taxon>
        <taxon>Dikarya</taxon>
        <taxon>Ascomycota</taxon>
        <taxon>Pezizomycotina</taxon>
        <taxon>Sordariomycetes</taxon>
        <taxon>Xylariomycetidae</taxon>
        <taxon>Xylariales</taxon>
        <taxon>Xylariaceae</taxon>
        <taxon>Rosellinia</taxon>
    </lineage>
</organism>
<comment type="subcellular location">
    <subcellularLocation>
        <location evidence="1">Membrane</location>
        <topology evidence="1">Multi-pass membrane protein</topology>
    </subcellularLocation>
</comment>
<dbReference type="OMA" id="SCNYGFG"/>
<feature type="transmembrane region" description="Helical" evidence="6">
    <location>
        <begin position="212"/>
        <end position="230"/>
    </location>
</feature>
<evidence type="ECO:0000256" key="4">
    <source>
        <dbReference type="ARBA" id="ARBA00023136"/>
    </source>
</evidence>
<evidence type="ECO:0000313" key="9">
    <source>
        <dbReference type="Proteomes" id="UP000054516"/>
    </source>
</evidence>
<dbReference type="PANTHER" id="PTHR33048">
    <property type="entry name" value="PTH11-LIKE INTEGRAL MEMBRANE PROTEIN (AFU_ORTHOLOGUE AFUA_5G11245)"/>
    <property type="match status" value="1"/>
</dbReference>
<reference evidence="8" key="1">
    <citation type="submission" date="2016-03" db="EMBL/GenBank/DDBJ databases">
        <title>Draft genome sequence of Rosellinia necatrix.</title>
        <authorList>
            <person name="Kanematsu S."/>
        </authorList>
    </citation>
    <scope>NUCLEOTIDE SEQUENCE [LARGE SCALE GENOMIC DNA]</scope>
    <source>
        <strain evidence="8">W97</strain>
    </source>
</reference>
<keyword evidence="3 6" id="KW-1133">Transmembrane helix</keyword>
<evidence type="ECO:0000256" key="2">
    <source>
        <dbReference type="ARBA" id="ARBA00022692"/>
    </source>
</evidence>
<evidence type="ECO:0000256" key="6">
    <source>
        <dbReference type="SAM" id="Phobius"/>
    </source>
</evidence>
<proteinExistence type="inferred from homology"/>
<feature type="transmembrane region" description="Helical" evidence="6">
    <location>
        <begin position="94"/>
        <end position="121"/>
    </location>
</feature>
<name>A0A1W2TN69_ROSNE</name>
<dbReference type="EMBL" id="DF977481">
    <property type="protein sequence ID" value="GAP89804.2"/>
    <property type="molecule type" value="Genomic_DNA"/>
</dbReference>
<dbReference type="PANTHER" id="PTHR33048:SF55">
    <property type="entry name" value="INTEGRAL MEMBRANE PROTEIN"/>
    <property type="match status" value="1"/>
</dbReference>
<protein>
    <submittedName>
        <fullName evidence="8">Putative integral membrane protein</fullName>
    </submittedName>
</protein>
<evidence type="ECO:0000313" key="8">
    <source>
        <dbReference type="EMBL" id="GAP89804.2"/>
    </source>
</evidence>
<keyword evidence="9" id="KW-1185">Reference proteome</keyword>
<dbReference type="STRING" id="77044.A0A1W2TN69"/>
<feature type="transmembrane region" description="Helical" evidence="6">
    <location>
        <begin position="180"/>
        <end position="200"/>
    </location>
</feature>
<feature type="domain" description="Rhodopsin" evidence="7">
    <location>
        <begin position="40"/>
        <end position="274"/>
    </location>
</feature>
<feature type="transmembrane region" description="Helical" evidence="6">
    <location>
        <begin position="55"/>
        <end position="74"/>
    </location>
</feature>
<accession>A0A1W2TN69</accession>
<dbReference type="InterPro" id="IPR052337">
    <property type="entry name" value="SAT4-like"/>
</dbReference>
<feature type="transmembrane region" description="Helical" evidence="6">
    <location>
        <begin position="250"/>
        <end position="274"/>
    </location>
</feature>
<evidence type="ECO:0000259" key="7">
    <source>
        <dbReference type="Pfam" id="PF20684"/>
    </source>
</evidence>
<sequence>MITFRSDGANVNASANDNSPLIYVPAWMFLFICPVVVGARIWTSKKSGGLRADDYTILVSLVFALVTDIIILWGCSNGYGKHTETVPDSQKRGAFLSIYILQTTYKISISLTKMSIVLLYLRIFGGVQWCKRACYILLAVIVLYSIALIIASICECIPVIAVFDKSVASKKCINNGPFRFASTAFSIATDVVIILIPIPLIRSLQIPREKKILLIFGFGLGIFVIITSILRSTTINTQQSSRDPLYDVSSTMWMIIEMSVAIICACIPQIRLLIVNVASKLVPRGRESSDTLTPLEPWVCRKAGHEEEGGWAKVEYPYNIELTTTCKHEADSEMLLMRNGEGSSGEIRVTVTLDYEVQYLNGQITLPLLKPGSVS</sequence>
<evidence type="ECO:0000256" key="1">
    <source>
        <dbReference type="ARBA" id="ARBA00004141"/>
    </source>
</evidence>
<evidence type="ECO:0000256" key="3">
    <source>
        <dbReference type="ARBA" id="ARBA00022989"/>
    </source>
</evidence>
<dbReference type="InterPro" id="IPR049326">
    <property type="entry name" value="Rhodopsin_dom_fungi"/>
</dbReference>
<dbReference type="OrthoDB" id="5417844at2759"/>
<evidence type="ECO:0000256" key="5">
    <source>
        <dbReference type="ARBA" id="ARBA00038359"/>
    </source>
</evidence>
<feature type="transmembrane region" description="Helical" evidence="6">
    <location>
        <begin position="133"/>
        <end position="160"/>
    </location>
</feature>
<feature type="transmembrane region" description="Helical" evidence="6">
    <location>
        <begin position="20"/>
        <end position="43"/>
    </location>
</feature>
<dbReference type="Pfam" id="PF20684">
    <property type="entry name" value="Fung_rhodopsin"/>
    <property type="match status" value="1"/>
</dbReference>
<dbReference type="AlphaFoldDB" id="A0A1W2TN69"/>
<dbReference type="Proteomes" id="UP000054516">
    <property type="component" value="Unassembled WGS sequence"/>
</dbReference>
<dbReference type="GO" id="GO:0016020">
    <property type="term" value="C:membrane"/>
    <property type="evidence" value="ECO:0007669"/>
    <property type="project" value="UniProtKB-SubCell"/>
</dbReference>
<gene>
    <name evidence="8" type="ORF">SAMD00023353_3601120</name>
</gene>
<keyword evidence="4 6" id="KW-0472">Membrane</keyword>
<comment type="similarity">
    <text evidence="5">Belongs to the SAT4 family.</text>
</comment>
<keyword evidence="2 6" id="KW-0812">Transmembrane</keyword>